<evidence type="ECO:0008006" key="4">
    <source>
        <dbReference type="Google" id="ProtNLM"/>
    </source>
</evidence>
<organism evidence="2 3">
    <name type="scientific">Elysia crispata</name>
    <name type="common">lettuce slug</name>
    <dbReference type="NCBI Taxonomy" id="231223"/>
    <lineage>
        <taxon>Eukaryota</taxon>
        <taxon>Metazoa</taxon>
        <taxon>Spiralia</taxon>
        <taxon>Lophotrochozoa</taxon>
        <taxon>Mollusca</taxon>
        <taxon>Gastropoda</taxon>
        <taxon>Heterobranchia</taxon>
        <taxon>Euthyneura</taxon>
        <taxon>Panpulmonata</taxon>
        <taxon>Sacoglossa</taxon>
        <taxon>Placobranchoidea</taxon>
        <taxon>Plakobranchidae</taxon>
        <taxon>Elysia</taxon>
    </lineage>
</organism>
<feature type="compositionally biased region" description="Basic and acidic residues" evidence="1">
    <location>
        <begin position="311"/>
        <end position="342"/>
    </location>
</feature>
<gene>
    <name evidence="2" type="ORF">RRG08_065827</name>
</gene>
<proteinExistence type="predicted"/>
<name>A0AAE1B190_9GAST</name>
<dbReference type="AlphaFoldDB" id="A0AAE1B190"/>
<accession>A0AAE1B190</accession>
<dbReference type="SUPFAM" id="SSF56219">
    <property type="entry name" value="DNase I-like"/>
    <property type="match status" value="1"/>
</dbReference>
<protein>
    <recommendedName>
        <fullName evidence="4">Endonuclease/exonuclease/phosphatase domain-containing protein</fullName>
    </recommendedName>
</protein>
<comment type="caution">
    <text evidence="2">The sequence shown here is derived from an EMBL/GenBank/DDBJ whole genome shotgun (WGS) entry which is preliminary data.</text>
</comment>
<feature type="region of interest" description="Disordered" evidence="1">
    <location>
        <begin position="308"/>
        <end position="345"/>
    </location>
</feature>
<dbReference type="InterPro" id="IPR036691">
    <property type="entry name" value="Endo/exonu/phosph_ase_sf"/>
</dbReference>
<dbReference type="EMBL" id="JAWDGP010000811">
    <property type="protein sequence ID" value="KAK3797061.1"/>
    <property type="molecule type" value="Genomic_DNA"/>
</dbReference>
<dbReference type="Proteomes" id="UP001283361">
    <property type="component" value="Unassembled WGS sequence"/>
</dbReference>
<reference evidence="2" key="1">
    <citation type="journal article" date="2023" name="G3 (Bethesda)">
        <title>A reference genome for the long-term kleptoplast-retaining sea slug Elysia crispata morphotype clarki.</title>
        <authorList>
            <person name="Eastman K.E."/>
            <person name="Pendleton A.L."/>
            <person name="Shaikh M.A."/>
            <person name="Suttiyut T."/>
            <person name="Ogas R."/>
            <person name="Tomko P."/>
            <person name="Gavelis G."/>
            <person name="Widhalm J.R."/>
            <person name="Wisecaver J.H."/>
        </authorList>
    </citation>
    <scope>NUCLEOTIDE SEQUENCE</scope>
    <source>
        <strain evidence="2">ECLA1</strain>
    </source>
</reference>
<dbReference type="PANTHER" id="PTHR36688:SF2">
    <property type="entry name" value="ENDONUCLEASE_EXONUCLEASE_PHOSPHATASE DOMAIN-CONTAINING PROTEIN"/>
    <property type="match status" value="1"/>
</dbReference>
<evidence type="ECO:0000256" key="1">
    <source>
        <dbReference type="SAM" id="MobiDB-lite"/>
    </source>
</evidence>
<dbReference type="Gene3D" id="3.60.10.10">
    <property type="entry name" value="Endonuclease/exonuclease/phosphatase"/>
    <property type="match status" value="1"/>
</dbReference>
<evidence type="ECO:0000313" key="2">
    <source>
        <dbReference type="EMBL" id="KAK3797061.1"/>
    </source>
</evidence>
<evidence type="ECO:0000313" key="3">
    <source>
        <dbReference type="Proteomes" id="UP001283361"/>
    </source>
</evidence>
<keyword evidence="3" id="KW-1185">Reference proteome</keyword>
<sequence>MKTRGVAPTISQGLIFLCLRNRNVPRQRTRTTTGADSVFASNRQRTEPLKILQLNVQGGMTLRHAQLCKLLQERGIHVILAQEVLLGSGKSYCLLGYQMYHCSCMERIKGAERANAHHTAFGYENIDACGQWIIDVTTSTNLTCLVTDRSEPTFLHFKGGLYRHWVSSDILELVTREVLEDVGSDHLLALINVGIFSRQREKEAPTWNLTKPTGGRMRTRSTRGLKVRRAKRVGETIRATERRKVCNRFNFRTSSRTAWGLVRRLDGKRTASGTESLVVNGRTLLTARAEAEAFTRFYTRVEGSNSQTSKRMVEKTRKEWERRPSVVSHRLHDSRTGRRTPEVEDGVTQEMLSHMGPKAKNALLRLYNRSWHSGTTPHTWRTAVVVPILKKGKKASDLASYRPISPYVDYQ</sequence>
<dbReference type="InterPro" id="IPR052560">
    <property type="entry name" value="RdDP_mobile_element"/>
</dbReference>
<dbReference type="PANTHER" id="PTHR36688">
    <property type="entry name" value="ENDO/EXONUCLEASE/PHOSPHATASE DOMAIN-CONTAINING PROTEIN"/>
    <property type="match status" value="1"/>
</dbReference>